<sequence>MENLIQTLASIRSEKNNFIERLDLIAGYSASELREIETRYNLSIYGQFQTLLMTMGKCSGRLLLGGEIRIFNKLNQPNGSFFGREYQNAWQTSYDLQDFIQEHNFIVD</sequence>
<reference evidence="1" key="1">
    <citation type="submission" date="2022-05" db="EMBL/GenBank/DDBJ databases">
        <title>Alysiella filiformis genome sequencing.</title>
        <authorList>
            <person name="Viehboeck T."/>
        </authorList>
    </citation>
    <scope>NUCLEOTIDE SEQUENCE</scope>
    <source>
        <strain evidence="1">DSM 2580</strain>
    </source>
</reference>
<evidence type="ECO:0000313" key="2">
    <source>
        <dbReference type="Proteomes" id="UP001056819"/>
    </source>
</evidence>
<organism evidence="1 2">
    <name type="scientific">Conchiformibius steedae DSM 2580</name>
    <dbReference type="NCBI Taxonomy" id="1121352"/>
    <lineage>
        <taxon>Bacteria</taxon>
        <taxon>Pseudomonadati</taxon>
        <taxon>Pseudomonadota</taxon>
        <taxon>Betaproteobacteria</taxon>
        <taxon>Neisseriales</taxon>
        <taxon>Neisseriaceae</taxon>
        <taxon>Conchiformibius</taxon>
    </lineage>
</organism>
<protein>
    <submittedName>
        <fullName evidence="1">Uncharacterized protein</fullName>
    </submittedName>
</protein>
<dbReference type="AlphaFoldDB" id="A0AAE9HX68"/>
<dbReference type="EMBL" id="CP097501">
    <property type="protein sequence ID" value="URD66661.1"/>
    <property type="molecule type" value="Genomic_DNA"/>
</dbReference>
<accession>A0AAE9HX68</accession>
<dbReference type="RefSeq" id="WP_027022120.1">
    <property type="nucleotide sequence ID" value="NZ_CP097501.1"/>
</dbReference>
<gene>
    <name evidence="1" type="ORF">LNQ82_05270</name>
</gene>
<name>A0AAE9HX68_9NEIS</name>
<proteinExistence type="predicted"/>
<evidence type="ECO:0000313" key="1">
    <source>
        <dbReference type="EMBL" id="URD66661.1"/>
    </source>
</evidence>
<dbReference type="Proteomes" id="UP001056819">
    <property type="component" value="Chromosome"/>
</dbReference>